<dbReference type="Proteomes" id="UP000500953">
    <property type="component" value="Chromosome"/>
</dbReference>
<dbReference type="RefSeq" id="WP_167484388.1">
    <property type="nucleotide sequence ID" value="NZ_CP046173.1"/>
</dbReference>
<organism evidence="1 2">
    <name type="scientific">Nocardia terpenica</name>
    <dbReference type="NCBI Taxonomy" id="455432"/>
    <lineage>
        <taxon>Bacteria</taxon>
        <taxon>Bacillati</taxon>
        <taxon>Actinomycetota</taxon>
        <taxon>Actinomycetes</taxon>
        <taxon>Mycobacteriales</taxon>
        <taxon>Nocardiaceae</taxon>
        <taxon>Nocardia</taxon>
    </lineage>
</organism>
<dbReference type="EMBL" id="CP046173">
    <property type="protein sequence ID" value="QIS16957.1"/>
    <property type="molecule type" value="Genomic_DNA"/>
</dbReference>
<name>A0A6G9YV04_9NOCA</name>
<dbReference type="AlphaFoldDB" id="A0A6G9YV04"/>
<reference evidence="1 2" key="1">
    <citation type="journal article" date="2019" name="ACS Chem. Biol.">
        <title>Identification and Mobilization of a Cryptic Antibiotic Biosynthesis Gene Locus from a Human-Pathogenic Nocardia Isolate.</title>
        <authorList>
            <person name="Herisse M."/>
            <person name="Ishida K."/>
            <person name="Porter J.L."/>
            <person name="Howden B."/>
            <person name="Hertweck C."/>
            <person name="Stinear T.P."/>
            <person name="Pidot S.J."/>
        </authorList>
    </citation>
    <scope>NUCLEOTIDE SEQUENCE [LARGE SCALE GENOMIC DNA]</scope>
    <source>
        <strain evidence="1 2">AUSMDU00012715</strain>
    </source>
</reference>
<sequence>MKPVDSDPTYTLKCDEPVDDAPAALTRRCRELRRAADRGPCSVSDHDGFRYFRQAQVSRRAASYTSGKDSRAFLFVGWCTRILSLIVEISDVVIHRAFFCFLEDLALGTRSYRRSTALSSVRSASPAASGIQSVGA</sequence>
<protein>
    <submittedName>
        <fullName evidence="1">Uncharacterized protein</fullName>
    </submittedName>
</protein>
<evidence type="ECO:0000313" key="2">
    <source>
        <dbReference type="Proteomes" id="UP000500953"/>
    </source>
</evidence>
<gene>
    <name evidence="1" type="ORF">F6W96_00105</name>
</gene>
<proteinExistence type="predicted"/>
<evidence type="ECO:0000313" key="1">
    <source>
        <dbReference type="EMBL" id="QIS16957.1"/>
    </source>
</evidence>
<accession>A0A6G9YV04</accession>